<evidence type="ECO:0000256" key="1">
    <source>
        <dbReference type="SAM" id="SignalP"/>
    </source>
</evidence>
<protein>
    <submittedName>
        <fullName evidence="2">Uncharacterized protein</fullName>
    </submittedName>
</protein>
<reference evidence="2" key="1">
    <citation type="submission" date="2023-02" db="EMBL/GenBank/DDBJ databases">
        <title>Polaribacter ponticola sp. nov., isolated from seawater.</title>
        <authorList>
            <person name="Baek J.H."/>
            <person name="Kim J.M."/>
            <person name="Choi D.G."/>
            <person name="Jeon C.O."/>
        </authorList>
    </citation>
    <scope>NUCLEOTIDE SEQUENCE</scope>
    <source>
        <strain evidence="2">MSW5</strain>
    </source>
</reference>
<name>A0ABT5S498_9FLAO</name>
<keyword evidence="1" id="KW-0732">Signal</keyword>
<comment type="caution">
    <text evidence="2">The sequence shown here is derived from an EMBL/GenBank/DDBJ whole genome shotgun (WGS) entry which is preliminary data.</text>
</comment>
<feature type="chain" id="PRO_5045761205" evidence="1">
    <location>
        <begin position="19"/>
        <end position="173"/>
    </location>
</feature>
<sequence length="173" mass="19775">MKKVILLLLMFSFIGVSATPKELDVKKETPISIVKSLDTDVSVVKAFTDNLLSLSMNTQENNIFPVKLNREFDLDASFKSYQSDFIDSVTKNIVKQKQALIIDKIKEHIPGFNIDTESKRNPKRIERVLQSNSETYFLNKGSSKIRLITFVRNIPKITDTSTNFNISVTESYY</sequence>
<organism evidence="2 3">
    <name type="scientific">Polaribacter ponticola</name>
    <dbReference type="NCBI Taxonomy" id="2978475"/>
    <lineage>
        <taxon>Bacteria</taxon>
        <taxon>Pseudomonadati</taxon>
        <taxon>Bacteroidota</taxon>
        <taxon>Flavobacteriia</taxon>
        <taxon>Flavobacteriales</taxon>
        <taxon>Flavobacteriaceae</taxon>
    </lineage>
</organism>
<evidence type="ECO:0000313" key="2">
    <source>
        <dbReference type="EMBL" id="MDD7912933.1"/>
    </source>
</evidence>
<accession>A0ABT5S498</accession>
<dbReference type="EMBL" id="JAOSLC020000001">
    <property type="protein sequence ID" value="MDD7912933.1"/>
    <property type="molecule type" value="Genomic_DNA"/>
</dbReference>
<gene>
    <name evidence="2" type="ORF">N5A56_000125</name>
</gene>
<dbReference type="Proteomes" id="UP001151478">
    <property type="component" value="Unassembled WGS sequence"/>
</dbReference>
<dbReference type="RefSeq" id="WP_265726971.1">
    <property type="nucleotide sequence ID" value="NZ_JAOSLC020000001.1"/>
</dbReference>
<keyword evidence="3" id="KW-1185">Reference proteome</keyword>
<proteinExistence type="predicted"/>
<feature type="signal peptide" evidence="1">
    <location>
        <begin position="1"/>
        <end position="18"/>
    </location>
</feature>
<evidence type="ECO:0000313" key="3">
    <source>
        <dbReference type="Proteomes" id="UP001151478"/>
    </source>
</evidence>